<dbReference type="OrthoDB" id="9770043at2"/>
<dbReference type="Pfam" id="PF07995">
    <property type="entry name" value="GSDH"/>
    <property type="match status" value="1"/>
</dbReference>
<dbReference type="PROSITE" id="PS51257">
    <property type="entry name" value="PROKAR_LIPOPROTEIN"/>
    <property type="match status" value="1"/>
</dbReference>
<feature type="signal peptide" evidence="1">
    <location>
        <begin position="1"/>
        <end position="21"/>
    </location>
</feature>
<comment type="caution">
    <text evidence="3">The sequence shown here is derived from an EMBL/GenBank/DDBJ whole genome shotgun (WGS) entry which is preliminary data.</text>
</comment>
<dbReference type="EMBL" id="SWFM01000001">
    <property type="protein sequence ID" value="TKD71248.1"/>
    <property type="molecule type" value="Genomic_DNA"/>
</dbReference>
<accession>A0A4V5PYS0</accession>
<feature type="domain" description="Glucose/Sorbosone dehydrogenase" evidence="2">
    <location>
        <begin position="45"/>
        <end position="336"/>
    </location>
</feature>
<protein>
    <submittedName>
        <fullName evidence="3">PQQ-dependent sugar dehydrogenase</fullName>
    </submittedName>
</protein>
<dbReference type="SUPFAM" id="SSF50952">
    <property type="entry name" value="Soluble quinoprotein glucose dehydrogenase"/>
    <property type="match status" value="1"/>
</dbReference>
<dbReference type="AlphaFoldDB" id="A0A4V5PYS0"/>
<dbReference type="InterPro" id="IPR011042">
    <property type="entry name" value="6-blade_b-propeller_TolB-like"/>
</dbReference>
<evidence type="ECO:0000256" key="1">
    <source>
        <dbReference type="SAM" id="SignalP"/>
    </source>
</evidence>
<dbReference type="PANTHER" id="PTHR19328">
    <property type="entry name" value="HEDGEHOG-INTERACTING PROTEIN"/>
    <property type="match status" value="1"/>
</dbReference>
<evidence type="ECO:0000259" key="2">
    <source>
        <dbReference type="Pfam" id="PF07995"/>
    </source>
</evidence>
<evidence type="ECO:0000313" key="4">
    <source>
        <dbReference type="Proteomes" id="UP000310541"/>
    </source>
</evidence>
<dbReference type="RefSeq" id="WP_136945127.1">
    <property type="nucleotide sequence ID" value="NZ_SWFM01000001.1"/>
</dbReference>
<reference evidence="3 4" key="1">
    <citation type="submission" date="2019-04" db="EMBL/GenBank/DDBJ databases">
        <title>Genome sequence of Bacillus hwajinpoensis strain Y2.</title>
        <authorList>
            <person name="Fair J.L."/>
            <person name="Maclea K.S."/>
        </authorList>
    </citation>
    <scope>NUCLEOTIDE SEQUENCE [LARGE SCALE GENOMIC DNA]</scope>
    <source>
        <strain evidence="3 4">Y2</strain>
    </source>
</reference>
<evidence type="ECO:0000313" key="3">
    <source>
        <dbReference type="EMBL" id="TKD71248.1"/>
    </source>
</evidence>
<dbReference type="Proteomes" id="UP000310541">
    <property type="component" value="Unassembled WGS sequence"/>
</dbReference>
<dbReference type="InterPro" id="IPR012938">
    <property type="entry name" value="Glc/Sorbosone_DH"/>
</dbReference>
<organism evidence="3 4">
    <name type="scientific">Guptibacillus hwajinpoensis</name>
    <dbReference type="NCBI Taxonomy" id="208199"/>
    <lineage>
        <taxon>Bacteria</taxon>
        <taxon>Bacillati</taxon>
        <taxon>Bacillota</taxon>
        <taxon>Bacilli</taxon>
        <taxon>Bacillales</taxon>
        <taxon>Guptibacillaceae</taxon>
        <taxon>Guptibacillus</taxon>
    </lineage>
</organism>
<dbReference type="PANTHER" id="PTHR19328:SF13">
    <property type="entry name" value="HIPL1 PROTEIN"/>
    <property type="match status" value="1"/>
</dbReference>
<keyword evidence="1" id="KW-0732">Signal</keyword>
<proteinExistence type="predicted"/>
<name>A0A4V5PYS0_9BACL</name>
<gene>
    <name evidence="3" type="ORF">FBF83_00090</name>
</gene>
<dbReference type="Gene3D" id="2.120.10.30">
    <property type="entry name" value="TolB, C-terminal domain"/>
    <property type="match status" value="1"/>
</dbReference>
<feature type="chain" id="PRO_5039018864" evidence="1">
    <location>
        <begin position="22"/>
        <end position="357"/>
    </location>
</feature>
<sequence>MVILKRSGILLSLLLATGCSVNETDQETEGVGEQERAAEVVIENLDVPWEITKSEETFYLTERAGTIVTYEKGEIERQSVQLSVPIHHEGEGGLLGLQLAPDFSTSKSAFIYHTYHKEGNTFNRVVKVVLKDGEWRETKELLANIPGSLYHNGGRVKVGPDEMLYITTGDAGNPKLAQDVNSTAGKILRMTLSGTTPNDNPFRGSLVYSYGHRNPQGLAWDDKDQLYSSEHGQSAHDEINKIEAGKNYGWPVIEGDKKEQGMETPLYHSGNNTWAPSGIVVKDNKLYMAGLRGEEIRAFKLNGHESEVIIDGIGRIRSIFQEHNMIYAITNNKDGRGKAIKGDDRMVKTEIELISSK</sequence>
<dbReference type="InterPro" id="IPR011041">
    <property type="entry name" value="Quinoprot_gluc/sorb_DH_b-prop"/>
</dbReference>